<gene>
    <name evidence="5" type="ORF">EV356DRAFT_574648</name>
</gene>
<dbReference type="FunFam" id="3.40.50.720:FF:000281">
    <property type="entry name" value="Uncharacterized oxidoreductase YIR035C"/>
    <property type="match status" value="1"/>
</dbReference>
<keyword evidence="6" id="KW-1185">Reference proteome</keyword>
<comment type="similarity">
    <text evidence="1">Belongs to the short-chain dehydrogenases/reductases (SDR) family.</text>
</comment>
<evidence type="ECO:0000256" key="3">
    <source>
        <dbReference type="ARBA" id="ARBA00023002"/>
    </source>
</evidence>
<dbReference type="Gene3D" id="3.40.50.720">
    <property type="entry name" value="NAD(P)-binding Rossmann-like Domain"/>
    <property type="match status" value="1"/>
</dbReference>
<dbReference type="InterPro" id="IPR057326">
    <property type="entry name" value="KR_dom"/>
</dbReference>
<evidence type="ECO:0000259" key="4">
    <source>
        <dbReference type="SMART" id="SM00822"/>
    </source>
</evidence>
<proteinExistence type="inferred from homology"/>
<evidence type="ECO:0000256" key="2">
    <source>
        <dbReference type="ARBA" id="ARBA00022857"/>
    </source>
</evidence>
<accession>A0A6A6HFN2</accession>
<dbReference type="GO" id="GO:0050664">
    <property type="term" value="F:oxidoreductase activity, acting on NAD(P)H, oxygen as acceptor"/>
    <property type="evidence" value="ECO:0007669"/>
    <property type="project" value="TreeGrafter"/>
</dbReference>
<reference evidence="5" key="1">
    <citation type="journal article" date="2020" name="Stud. Mycol.">
        <title>101 Dothideomycetes genomes: a test case for predicting lifestyles and emergence of pathogens.</title>
        <authorList>
            <person name="Haridas S."/>
            <person name="Albert R."/>
            <person name="Binder M."/>
            <person name="Bloem J."/>
            <person name="Labutti K."/>
            <person name="Salamov A."/>
            <person name="Andreopoulos B."/>
            <person name="Baker S."/>
            <person name="Barry K."/>
            <person name="Bills G."/>
            <person name="Bluhm B."/>
            <person name="Cannon C."/>
            <person name="Castanera R."/>
            <person name="Culley D."/>
            <person name="Daum C."/>
            <person name="Ezra D."/>
            <person name="Gonzalez J."/>
            <person name="Henrissat B."/>
            <person name="Kuo A."/>
            <person name="Liang C."/>
            <person name="Lipzen A."/>
            <person name="Lutzoni F."/>
            <person name="Magnuson J."/>
            <person name="Mondo S."/>
            <person name="Nolan M."/>
            <person name="Ohm R."/>
            <person name="Pangilinan J."/>
            <person name="Park H.-J."/>
            <person name="Ramirez L."/>
            <person name="Alfaro M."/>
            <person name="Sun H."/>
            <person name="Tritt A."/>
            <person name="Yoshinaga Y."/>
            <person name="Zwiers L.-H."/>
            <person name="Turgeon B."/>
            <person name="Goodwin S."/>
            <person name="Spatafora J."/>
            <person name="Crous P."/>
            <person name="Grigoriev I."/>
        </authorList>
    </citation>
    <scope>NUCLEOTIDE SEQUENCE</scope>
    <source>
        <strain evidence="5">Tuck. ex Michener</strain>
    </source>
</reference>
<organism evidence="5 6">
    <name type="scientific">Viridothelium virens</name>
    <name type="common">Speckled blister lichen</name>
    <name type="synonym">Trypethelium virens</name>
    <dbReference type="NCBI Taxonomy" id="1048519"/>
    <lineage>
        <taxon>Eukaryota</taxon>
        <taxon>Fungi</taxon>
        <taxon>Dikarya</taxon>
        <taxon>Ascomycota</taxon>
        <taxon>Pezizomycotina</taxon>
        <taxon>Dothideomycetes</taxon>
        <taxon>Dothideomycetes incertae sedis</taxon>
        <taxon>Trypetheliales</taxon>
        <taxon>Trypetheliaceae</taxon>
        <taxon>Viridothelium</taxon>
    </lineage>
</organism>
<feature type="domain" description="Ketoreductase" evidence="4">
    <location>
        <begin position="8"/>
        <end position="190"/>
    </location>
</feature>
<evidence type="ECO:0000313" key="6">
    <source>
        <dbReference type="Proteomes" id="UP000800092"/>
    </source>
</evidence>
<dbReference type="PANTHER" id="PTHR43008">
    <property type="entry name" value="BENZIL REDUCTASE"/>
    <property type="match status" value="1"/>
</dbReference>
<dbReference type="SMART" id="SM00822">
    <property type="entry name" value="PKS_KR"/>
    <property type="match status" value="1"/>
</dbReference>
<dbReference type="PANTHER" id="PTHR43008:SF8">
    <property type="entry name" value="BENZIL REDUCTASE ((S)-BENZOIN FORMING) IRC24"/>
    <property type="match status" value="1"/>
</dbReference>
<dbReference type="SUPFAM" id="SSF51735">
    <property type="entry name" value="NAD(P)-binding Rossmann-fold domains"/>
    <property type="match status" value="1"/>
</dbReference>
<dbReference type="PRINTS" id="PR00081">
    <property type="entry name" value="GDHRDH"/>
</dbReference>
<dbReference type="EMBL" id="ML991783">
    <property type="protein sequence ID" value="KAF2236712.1"/>
    <property type="molecule type" value="Genomic_DNA"/>
</dbReference>
<keyword evidence="2" id="KW-0521">NADP</keyword>
<keyword evidence="3" id="KW-0560">Oxidoreductase</keyword>
<dbReference type="Pfam" id="PF00106">
    <property type="entry name" value="adh_short"/>
    <property type="match status" value="1"/>
</dbReference>
<dbReference type="CDD" id="cd05367">
    <property type="entry name" value="SPR-like_SDR_c"/>
    <property type="match status" value="1"/>
</dbReference>
<evidence type="ECO:0000313" key="5">
    <source>
        <dbReference type="EMBL" id="KAF2236712.1"/>
    </source>
</evidence>
<sequence length="256" mass="28245">MDNDTTEKVIIVTGASRGIGLAITQYLLSEAQCHVVAVARSEKPLQDLERDHHQTGRLITQRGDVADMKFCGQIADETMSRWGRIDGLVVNHGVLDPVKRISESFVAEWKEAFDINFFGSLALIKACLPFVKHSRGRIIICSSGAATKAYSTWGAYGASKAVLNHLVQTLAVEEPEVCTISVRPGIVNTMMQTSIRETHRQRMDEADAKKFVDLYESGGLLQPEQPGRVMGRLVLNATSDLSGKFIDWQAPELKAF</sequence>
<name>A0A6A6HFN2_VIRVR</name>
<dbReference type="Proteomes" id="UP000800092">
    <property type="component" value="Unassembled WGS sequence"/>
</dbReference>
<dbReference type="InterPro" id="IPR002347">
    <property type="entry name" value="SDR_fam"/>
</dbReference>
<dbReference type="OrthoDB" id="153074at2759"/>
<dbReference type="InterPro" id="IPR036291">
    <property type="entry name" value="NAD(P)-bd_dom_sf"/>
</dbReference>
<protein>
    <submittedName>
        <fullName evidence="5">NAD(P)-binding protein</fullName>
    </submittedName>
</protein>
<evidence type="ECO:0000256" key="1">
    <source>
        <dbReference type="ARBA" id="ARBA00006484"/>
    </source>
</evidence>
<dbReference type="AlphaFoldDB" id="A0A6A6HFN2"/>